<protein>
    <submittedName>
        <fullName evidence="2">Uncharacterized protein</fullName>
    </submittedName>
</protein>
<proteinExistence type="predicted"/>
<dbReference type="EMBL" id="CCBP010000124">
    <property type="protein sequence ID" value="CDO73872.1"/>
    <property type="molecule type" value="Genomic_DNA"/>
</dbReference>
<gene>
    <name evidence="2" type="ORF">BN946_scf185016.g29</name>
</gene>
<accession>A0A060SHA4</accession>
<evidence type="ECO:0000313" key="2">
    <source>
        <dbReference type="EMBL" id="CDO73872.1"/>
    </source>
</evidence>
<feature type="compositionally biased region" description="Acidic residues" evidence="1">
    <location>
        <begin position="297"/>
        <end position="310"/>
    </location>
</feature>
<evidence type="ECO:0000313" key="3">
    <source>
        <dbReference type="Proteomes" id="UP000029665"/>
    </source>
</evidence>
<dbReference type="HOGENOM" id="CLU_809281_0_0_1"/>
<feature type="region of interest" description="Disordered" evidence="1">
    <location>
        <begin position="224"/>
        <end position="343"/>
    </location>
</feature>
<name>A0A060SHA4_PYCCI</name>
<dbReference type="AlphaFoldDB" id="A0A060SHA4"/>
<feature type="compositionally biased region" description="Acidic residues" evidence="1">
    <location>
        <begin position="88"/>
        <end position="99"/>
    </location>
</feature>
<feature type="compositionally biased region" description="Polar residues" evidence="1">
    <location>
        <begin position="105"/>
        <end position="131"/>
    </location>
</feature>
<evidence type="ECO:0000256" key="1">
    <source>
        <dbReference type="SAM" id="MobiDB-lite"/>
    </source>
</evidence>
<dbReference type="Proteomes" id="UP000029665">
    <property type="component" value="Unassembled WGS sequence"/>
</dbReference>
<dbReference type="OMA" id="NHPYRYS"/>
<keyword evidence="3" id="KW-1185">Reference proteome</keyword>
<comment type="caution">
    <text evidence="2">The sequence shown here is derived from an EMBL/GenBank/DDBJ whole genome shotgun (WGS) entry which is preliminary data.</text>
</comment>
<sequence length="343" mass="37730">MSRIFRTIAPQSKRRLSFVGRAASRILNTLQITVRGTDTQSVASEPESGEETEETIYPLSDDQSSSDHVSEYSGSDVESSELQSSDTNNEDSTDEDGSDVGEYATSESVVSEDTNATQTSTAVNAETEPTQTFPLGTSLIISTFEGTTPSDRVLTGRFDAPVGYTTAPDAAGPLGTQGDQEVTVHTRREFLYLPSLAIDRETTHSRASERQLFEEPFAEDPLRWCGRKRGREDDKDSVEEGPSTEAEERPRIRRRCSAPRPRCTRETCLALHLPPPDRTPNSDDEDTWSSAAQASETEPDIEIDMMDDDFSVVGPPVTRVARPGRRPHQKADKGKGRGSPSRR</sequence>
<reference evidence="2" key="1">
    <citation type="submission" date="2014-01" db="EMBL/GenBank/DDBJ databases">
        <title>The genome of the white-rot fungus Pycnoporus cinnabarinus: a basidiomycete model with a versatile arsenal for lignocellulosic biomass breakdown.</title>
        <authorList>
            <person name="Levasseur A."/>
            <person name="Lomascolo A."/>
            <person name="Ruiz-Duenas F.J."/>
            <person name="Uzan E."/>
            <person name="Piumi F."/>
            <person name="Kues U."/>
            <person name="Ram A.F.J."/>
            <person name="Murat C."/>
            <person name="Haon M."/>
            <person name="Benoit I."/>
            <person name="Arfi Y."/>
            <person name="Chevret D."/>
            <person name="Drula E."/>
            <person name="Kwon M.J."/>
            <person name="Gouret P."/>
            <person name="Lesage-Meessen L."/>
            <person name="Lombard V."/>
            <person name="Mariette J."/>
            <person name="Noirot C."/>
            <person name="Park J."/>
            <person name="Patyshakuliyeva A."/>
            <person name="Wieneger R.A.B."/>
            <person name="Wosten H.A.B."/>
            <person name="Martin F."/>
            <person name="Coutinho P.M."/>
            <person name="de Vries R."/>
            <person name="Martinez A.T."/>
            <person name="Klopp C."/>
            <person name="Pontarotti P."/>
            <person name="Henrissat B."/>
            <person name="Record E."/>
        </authorList>
    </citation>
    <scope>NUCLEOTIDE SEQUENCE [LARGE SCALE GENOMIC DNA]</scope>
    <source>
        <strain evidence="2">BRFM137</strain>
    </source>
</reference>
<organism evidence="2 3">
    <name type="scientific">Pycnoporus cinnabarinus</name>
    <name type="common">Cinnabar-red polypore</name>
    <name type="synonym">Trametes cinnabarina</name>
    <dbReference type="NCBI Taxonomy" id="5643"/>
    <lineage>
        <taxon>Eukaryota</taxon>
        <taxon>Fungi</taxon>
        <taxon>Dikarya</taxon>
        <taxon>Basidiomycota</taxon>
        <taxon>Agaricomycotina</taxon>
        <taxon>Agaricomycetes</taxon>
        <taxon>Polyporales</taxon>
        <taxon>Polyporaceae</taxon>
        <taxon>Trametes</taxon>
    </lineage>
</organism>
<feature type="region of interest" description="Disordered" evidence="1">
    <location>
        <begin position="37"/>
        <end position="131"/>
    </location>
</feature>
<feature type="compositionally biased region" description="Polar residues" evidence="1">
    <location>
        <begin position="61"/>
        <end position="87"/>
    </location>
</feature>